<dbReference type="PANTHER" id="PTHR16943">
    <property type="entry name" value="2-METHYLCITRATE DEHYDRATASE-RELATED"/>
    <property type="match status" value="1"/>
</dbReference>
<proteinExistence type="inferred from homology"/>
<feature type="domain" description="MmgE/PrpD C-terminal" evidence="3">
    <location>
        <begin position="272"/>
        <end position="425"/>
    </location>
</feature>
<dbReference type="InterPro" id="IPR042188">
    <property type="entry name" value="MmgE/PrpD_sf_2"/>
</dbReference>
<dbReference type="Pfam" id="PF03972">
    <property type="entry name" value="MmgE_PrpD_N"/>
    <property type="match status" value="1"/>
</dbReference>
<dbReference type="PANTHER" id="PTHR16943:SF8">
    <property type="entry name" value="2-METHYLCITRATE DEHYDRATASE"/>
    <property type="match status" value="1"/>
</dbReference>
<dbReference type="GO" id="GO:0016829">
    <property type="term" value="F:lyase activity"/>
    <property type="evidence" value="ECO:0007669"/>
    <property type="project" value="InterPro"/>
</dbReference>
<gene>
    <name evidence="4" type="ORF">IZ6_03870</name>
</gene>
<dbReference type="SUPFAM" id="SSF103378">
    <property type="entry name" value="2-methylcitrate dehydratase PrpD"/>
    <property type="match status" value="1"/>
</dbReference>
<keyword evidence="5" id="KW-1185">Reference proteome</keyword>
<reference evidence="4 5" key="1">
    <citation type="submission" date="2020-08" db="EMBL/GenBank/DDBJ databases">
        <title>Genome sequence of Rhizobiales bacterium strain IZ6.</title>
        <authorList>
            <person name="Nakai R."/>
            <person name="Naganuma T."/>
        </authorList>
    </citation>
    <scope>NUCLEOTIDE SEQUENCE [LARGE SCALE GENOMIC DNA]</scope>
    <source>
        <strain evidence="4 5">IZ6</strain>
    </source>
</reference>
<dbReference type="InterPro" id="IPR042183">
    <property type="entry name" value="MmgE/PrpD_sf_1"/>
</dbReference>
<dbReference type="EMBL" id="AP023361">
    <property type="protein sequence ID" value="BCJ89652.1"/>
    <property type="molecule type" value="Genomic_DNA"/>
</dbReference>
<dbReference type="InterPro" id="IPR045336">
    <property type="entry name" value="MmgE_PrpD_N"/>
</dbReference>
<accession>A0A6S6QQW0</accession>
<evidence type="ECO:0000259" key="2">
    <source>
        <dbReference type="Pfam" id="PF03972"/>
    </source>
</evidence>
<evidence type="ECO:0000313" key="4">
    <source>
        <dbReference type="EMBL" id="BCJ89652.1"/>
    </source>
</evidence>
<dbReference type="InterPro" id="IPR045337">
    <property type="entry name" value="MmgE_PrpD_C"/>
</dbReference>
<feature type="domain" description="MmgE/PrpD N-terminal" evidence="2">
    <location>
        <begin position="9"/>
        <end position="250"/>
    </location>
</feature>
<comment type="similarity">
    <text evidence="1">Belongs to the PrpD family.</text>
</comment>
<dbReference type="KEGG" id="tso:IZ6_03870"/>
<evidence type="ECO:0000259" key="3">
    <source>
        <dbReference type="Pfam" id="PF19305"/>
    </source>
</evidence>
<dbReference type="Gene3D" id="3.30.1330.120">
    <property type="entry name" value="2-methylcitrate dehydratase PrpD"/>
    <property type="match status" value="1"/>
</dbReference>
<dbReference type="Pfam" id="PF19305">
    <property type="entry name" value="MmgE_PrpD_C"/>
    <property type="match status" value="1"/>
</dbReference>
<protein>
    <submittedName>
        <fullName evidence="4">2-methylcitrate dehydratase</fullName>
    </submittedName>
</protein>
<name>A0A6S6QQW0_9HYPH</name>
<dbReference type="Gene3D" id="1.10.4100.10">
    <property type="entry name" value="2-methylcitrate dehydratase PrpD"/>
    <property type="match status" value="1"/>
</dbReference>
<dbReference type="InterPro" id="IPR036148">
    <property type="entry name" value="MmgE/PrpD_sf"/>
</dbReference>
<evidence type="ECO:0000256" key="1">
    <source>
        <dbReference type="ARBA" id="ARBA00006174"/>
    </source>
</evidence>
<dbReference type="Proteomes" id="UP000515317">
    <property type="component" value="Chromosome"/>
</dbReference>
<dbReference type="RefSeq" id="WP_222876349.1">
    <property type="nucleotide sequence ID" value="NZ_AP023361.1"/>
</dbReference>
<sequence length="451" mass="47292">MSASPTKVLAEFGLALDAKDIPQNVMDKAAESILDSVGVCIYAAKLSWSQPVIDYARLNGAGGASTILGTKYKASSPMAALANGALAHGFEMDNLRQPSMGVHAGSTIVPGLLSVADEIGASGRDVLAAFVAANEVMSRIGLASHNTAEKLGFHSPGLTGPFGGAVAAGRLLKLTPTQMINAFGIAGSLCSGLLAFSKAGNGGMVKRLHTGRASESGVLAAKLAAANFEGPNVILEGKYGLFEAFTRDPHMDKLVAGLGSDWETLKIAVKCYAAHVTAHTPVQTLEGLKNEHGFKGDDIAEIAVATNEKALSHHVIREAKDVATAQYSLPIALATASYRDPKDPASFLNDAHKDKGIMDLAQRVAVTLNEESHNNPWATKMRVVLKDGRSFEGKRTDFRGAPSNPMSTDELDAKFLQLTTGLVPDAKGLLKNLRELGKAADIRTVIAGTMP</sequence>
<evidence type="ECO:0000313" key="5">
    <source>
        <dbReference type="Proteomes" id="UP000515317"/>
    </source>
</evidence>
<organism evidence="4 5">
    <name type="scientific">Terrihabitans soli</name>
    <dbReference type="NCBI Taxonomy" id="708113"/>
    <lineage>
        <taxon>Bacteria</taxon>
        <taxon>Pseudomonadati</taxon>
        <taxon>Pseudomonadota</taxon>
        <taxon>Alphaproteobacteria</taxon>
        <taxon>Hyphomicrobiales</taxon>
        <taxon>Terrihabitans</taxon>
    </lineage>
</organism>
<dbReference type="InterPro" id="IPR005656">
    <property type="entry name" value="MmgE_PrpD"/>
</dbReference>
<dbReference type="AlphaFoldDB" id="A0A6S6QQW0"/>